<feature type="compositionally biased region" description="Acidic residues" evidence="2">
    <location>
        <begin position="181"/>
        <end position="192"/>
    </location>
</feature>
<gene>
    <name evidence="3" type="ORF">BIW11_12617</name>
</gene>
<dbReference type="Proteomes" id="UP000192247">
    <property type="component" value="Unassembled WGS sequence"/>
</dbReference>
<name>A0A1V9X5X0_9ACAR</name>
<evidence type="ECO:0000313" key="4">
    <source>
        <dbReference type="Proteomes" id="UP000192247"/>
    </source>
</evidence>
<evidence type="ECO:0000256" key="1">
    <source>
        <dbReference type="SAM" id="Coils"/>
    </source>
</evidence>
<sequence>MTDVKVNPSHNAIRISDLASFDLGRPTAVGQTDVVHRSTDRPPLRLLPLHSSDRAPIQAPVQSNSDLFVAVVTALAQNIMDSINRGVNKFMELEERRMSMELEMIERMRKEDLERQQRLRREEMHHEVRLMTLIAGLFQQTAQTGETPANLGSLLKELQASVDHRSGNGGGPMAPLHSESYSDEDSDDDDDSVLGKKMRIDESVKAE</sequence>
<evidence type="ECO:0000256" key="2">
    <source>
        <dbReference type="SAM" id="MobiDB-lite"/>
    </source>
</evidence>
<keyword evidence="4" id="KW-1185">Reference proteome</keyword>
<organism evidence="3 4">
    <name type="scientific">Tropilaelaps mercedesae</name>
    <dbReference type="NCBI Taxonomy" id="418985"/>
    <lineage>
        <taxon>Eukaryota</taxon>
        <taxon>Metazoa</taxon>
        <taxon>Ecdysozoa</taxon>
        <taxon>Arthropoda</taxon>
        <taxon>Chelicerata</taxon>
        <taxon>Arachnida</taxon>
        <taxon>Acari</taxon>
        <taxon>Parasitiformes</taxon>
        <taxon>Mesostigmata</taxon>
        <taxon>Gamasina</taxon>
        <taxon>Dermanyssoidea</taxon>
        <taxon>Laelapidae</taxon>
        <taxon>Tropilaelaps</taxon>
    </lineage>
</organism>
<feature type="compositionally biased region" description="Basic and acidic residues" evidence="2">
    <location>
        <begin position="198"/>
        <end position="207"/>
    </location>
</feature>
<comment type="caution">
    <text evidence="3">The sequence shown here is derived from an EMBL/GenBank/DDBJ whole genome shotgun (WGS) entry which is preliminary data.</text>
</comment>
<reference evidence="3 4" key="1">
    <citation type="journal article" date="2017" name="Gigascience">
        <title>Draft genome of the honey bee ectoparasitic mite, Tropilaelaps mercedesae, is shaped by the parasitic life history.</title>
        <authorList>
            <person name="Dong X."/>
            <person name="Armstrong S.D."/>
            <person name="Xia D."/>
            <person name="Makepeace B.L."/>
            <person name="Darby A.C."/>
            <person name="Kadowaki T."/>
        </authorList>
    </citation>
    <scope>NUCLEOTIDE SEQUENCE [LARGE SCALE GENOMIC DNA]</scope>
    <source>
        <strain evidence="3">Wuxi-XJTLU</strain>
    </source>
</reference>
<feature type="region of interest" description="Disordered" evidence="2">
    <location>
        <begin position="162"/>
        <end position="207"/>
    </location>
</feature>
<feature type="coiled-coil region" evidence="1">
    <location>
        <begin position="91"/>
        <end position="122"/>
    </location>
</feature>
<dbReference type="AlphaFoldDB" id="A0A1V9X5X0"/>
<dbReference type="InParanoid" id="A0A1V9X5X0"/>
<keyword evidence="1" id="KW-0175">Coiled coil</keyword>
<evidence type="ECO:0000313" key="3">
    <source>
        <dbReference type="EMBL" id="OQR68887.1"/>
    </source>
</evidence>
<dbReference type="EMBL" id="MNPL01023074">
    <property type="protein sequence ID" value="OQR68887.1"/>
    <property type="molecule type" value="Genomic_DNA"/>
</dbReference>
<protein>
    <submittedName>
        <fullName evidence="3">Uncharacterized protein</fullName>
    </submittedName>
</protein>
<proteinExistence type="predicted"/>
<accession>A0A1V9X5X0</accession>